<keyword evidence="2" id="KW-1185">Reference proteome</keyword>
<dbReference type="EMBL" id="BTRK01000003">
    <property type="protein sequence ID" value="GMR43750.1"/>
    <property type="molecule type" value="Genomic_DNA"/>
</dbReference>
<accession>A0AAN4ZTV6</accession>
<feature type="non-terminal residue" evidence="1">
    <location>
        <position position="1"/>
    </location>
</feature>
<name>A0AAN4ZTV6_9BILA</name>
<feature type="non-terminal residue" evidence="1">
    <location>
        <position position="81"/>
    </location>
</feature>
<comment type="caution">
    <text evidence="1">The sequence shown here is derived from an EMBL/GenBank/DDBJ whole genome shotgun (WGS) entry which is preliminary data.</text>
</comment>
<evidence type="ECO:0000313" key="2">
    <source>
        <dbReference type="Proteomes" id="UP001328107"/>
    </source>
</evidence>
<dbReference type="AlphaFoldDB" id="A0AAN4ZTV6"/>
<evidence type="ECO:0000313" key="1">
    <source>
        <dbReference type="EMBL" id="GMR43750.1"/>
    </source>
</evidence>
<sequence>SEPLTTVEEWRKKSFEFSRESDDLLIPESIRCSVSHYQGIRFSTHSKCIGRYGFREIKLCSNRQCRGAISPISFLRYNSFS</sequence>
<gene>
    <name evidence="1" type="ORF">PMAYCL1PPCAC_13945</name>
</gene>
<proteinExistence type="predicted"/>
<dbReference type="Proteomes" id="UP001328107">
    <property type="component" value="Unassembled WGS sequence"/>
</dbReference>
<reference evidence="2" key="1">
    <citation type="submission" date="2022-10" db="EMBL/GenBank/DDBJ databases">
        <title>Genome assembly of Pristionchus species.</title>
        <authorList>
            <person name="Yoshida K."/>
            <person name="Sommer R.J."/>
        </authorList>
    </citation>
    <scope>NUCLEOTIDE SEQUENCE [LARGE SCALE GENOMIC DNA]</scope>
    <source>
        <strain evidence="2">RS5460</strain>
    </source>
</reference>
<organism evidence="1 2">
    <name type="scientific">Pristionchus mayeri</name>
    <dbReference type="NCBI Taxonomy" id="1317129"/>
    <lineage>
        <taxon>Eukaryota</taxon>
        <taxon>Metazoa</taxon>
        <taxon>Ecdysozoa</taxon>
        <taxon>Nematoda</taxon>
        <taxon>Chromadorea</taxon>
        <taxon>Rhabditida</taxon>
        <taxon>Rhabditina</taxon>
        <taxon>Diplogasteromorpha</taxon>
        <taxon>Diplogasteroidea</taxon>
        <taxon>Neodiplogasteridae</taxon>
        <taxon>Pristionchus</taxon>
    </lineage>
</organism>
<protein>
    <submittedName>
        <fullName evidence="1">Uncharacterized protein</fullName>
    </submittedName>
</protein>